<evidence type="ECO:0000256" key="1">
    <source>
        <dbReference type="SAM" id="MobiDB-lite"/>
    </source>
</evidence>
<reference evidence="3 4" key="1">
    <citation type="journal article" date="2014" name="Genome Announc.">
        <title>Draft Genome Sequence of the Antitrypanosomally Active Sponge-Associated Bacterium Actinokineospora sp. Strain EG49.</title>
        <authorList>
            <person name="Harjes J."/>
            <person name="Ryu T."/>
            <person name="Abdelmohsen U.R."/>
            <person name="Moitinho-Silva L."/>
            <person name="Horn H."/>
            <person name="Ravasi T."/>
            <person name="Hentschel U."/>
        </authorList>
    </citation>
    <scope>NUCLEOTIDE SEQUENCE [LARGE SCALE GENOMIC DNA]</scope>
    <source>
        <strain evidence="3 4">EG49</strain>
    </source>
</reference>
<evidence type="ECO:0000259" key="2">
    <source>
        <dbReference type="Pfam" id="PF06722"/>
    </source>
</evidence>
<dbReference type="GO" id="GO:0016758">
    <property type="term" value="F:hexosyltransferase activity"/>
    <property type="evidence" value="ECO:0007669"/>
    <property type="project" value="UniProtKB-ARBA"/>
</dbReference>
<dbReference type="AlphaFoldDB" id="W7IVA0"/>
<keyword evidence="3" id="KW-0808">Transferase</keyword>
<keyword evidence="4" id="KW-1185">Reference proteome</keyword>
<gene>
    <name evidence="3" type="ORF">UO65_4429</name>
</gene>
<dbReference type="Gene3D" id="3.40.50.2000">
    <property type="entry name" value="Glycogen Phosphorylase B"/>
    <property type="match status" value="2"/>
</dbReference>
<dbReference type="GO" id="GO:0017000">
    <property type="term" value="P:antibiotic biosynthetic process"/>
    <property type="evidence" value="ECO:0007669"/>
    <property type="project" value="UniProtKB-ARBA"/>
</dbReference>
<dbReference type="Pfam" id="PF06722">
    <property type="entry name" value="EryCIII-like_C"/>
    <property type="match status" value="1"/>
</dbReference>
<dbReference type="InterPro" id="IPR010610">
    <property type="entry name" value="EryCIII-like_C"/>
</dbReference>
<evidence type="ECO:0000313" key="3">
    <source>
        <dbReference type="EMBL" id="EWC60321.1"/>
    </source>
</evidence>
<dbReference type="InterPro" id="IPR002213">
    <property type="entry name" value="UDP_glucos_trans"/>
</dbReference>
<sequence>MSRFLLVVPPLAGHVNPAQGIADALLAAGHEVAWCGSEAVLRPLLGAGAVVFPTGSRLLRPQSDHGLAAVKSVWERFIVPFATFTLPAVERAAREFRPDVLVVDQHCPAGALVAHRLGLTWATVVASTMDLGHPLSAMPQVTAWIEERLRGLWAKAGLPAHAYTDPRFSPHLVLSCAAGPLAGPGPFPDHFALVGPTVGTRPDQPDFPWEWLDGRAGVLVSMGTLADDITARFLREAVAALAPLGERVRAVVVAPPEALPPLPAHVLARRRVPMLDLLPRMSAVLTHGGLNTVSEALAVGVPLVVAPIRHDQPINAARVVGAGAGVRVNFARSTAPVLRAALTGVLDDPAPRAGAAAVRDTLAAAGGAPAAARHLAALAGAAAPEPPPEPTEQAAACRSRSA</sequence>
<dbReference type="PANTHER" id="PTHR48050">
    <property type="entry name" value="STEROL 3-BETA-GLUCOSYLTRANSFERASE"/>
    <property type="match status" value="1"/>
</dbReference>
<organism evidence="3 4">
    <name type="scientific">Actinokineospora spheciospongiae</name>
    <dbReference type="NCBI Taxonomy" id="909613"/>
    <lineage>
        <taxon>Bacteria</taxon>
        <taxon>Bacillati</taxon>
        <taxon>Actinomycetota</taxon>
        <taxon>Actinomycetes</taxon>
        <taxon>Pseudonocardiales</taxon>
        <taxon>Pseudonocardiaceae</taxon>
        <taxon>Actinokineospora</taxon>
    </lineage>
</organism>
<feature type="region of interest" description="Disordered" evidence="1">
    <location>
        <begin position="380"/>
        <end position="402"/>
    </location>
</feature>
<proteinExistence type="predicted"/>
<dbReference type="PANTHER" id="PTHR48050:SF13">
    <property type="entry name" value="STEROL 3-BETA-GLUCOSYLTRANSFERASE UGT80A2"/>
    <property type="match status" value="1"/>
</dbReference>
<accession>W7IVA0</accession>
<accession>A0A8E2WV00</accession>
<dbReference type="STRING" id="909613.UO65_4429"/>
<feature type="domain" description="Erythromycin biosynthesis protein CIII-like C-terminal" evidence="2">
    <location>
        <begin position="258"/>
        <end position="365"/>
    </location>
</feature>
<evidence type="ECO:0000313" key="4">
    <source>
        <dbReference type="Proteomes" id="UP000019277"/>
    </source>
</evidence>
<dbReference type="InterPro" id="IPR050426">
    <property type="entry name" value="Glycosyltransferase_28"/>
</dbReference>
<dbReference type="OrthoDB" id="764352at2"/>
<protein>
    <submittedName>
        <fullName evidence="3">Zeaxanthin glucosyl transferase</fullName>
    </submittedName>
</protein>
<dbReference type="GO" id="GO:0008194">
    <property type="term" value="F:UDP-glycosyltransferase activity"/>
    <property type="evidence" value="ECO:0007669"/>
    <property type="project" value="InterPro"/>
</dbReference>
<name>W7IVA0_9PSEU</name>
<dbReference type="EMBL" id="AYXG01000165">
    <property type="protein sequence ID" value="EWC60321.1"/>
    <property type="molecule type" value="Genomic_DNA"/>
</dbReference>
<dbReference type="RefSeq" id="WP_035285607.1">
    <property type="nucleotide sequence ID" value="NZ_AYXG01000165.1"/>
</dbReference>
<dbReference type="Proteomes" id="UP000019277">
    <property type="component" value="Unassembled WGS sequence"/>
</dbReference>
<dbReference type="PATRIC" id="fig|909613.9.peg.4431"/>
<dbReference type="eggNOG" id="COG1819">
    <property type="taxonomic scope" value="Bacteria"/>
</dbReference>
<comment type="caution">
    <text evidence="3">The sequence shown here is derived from an EMBL/GenBank/DDBJ whole genome shotgun (WGS) entry which is preliminary data.</text>
</comment>
<dbReference type="CDD" id="cd03784">
    <property type="entry name" value="GT1_Gtf-like"/>
    <property type="match status" value="1"/>
</dbReference>
<dbReference type="SUPFAM" id="SSF53756">
    <property type="entry name" value="UDP-Glycosyltransferase/glycogen phosphorylase"/>
    <property type="match status" value="1"/>
</dbReference>